<feature type="region of interest" description="Disordered" evidence="1">
    <location>
        <begin position="1"/>
        <end position="24"/>
    </location>
</feature>
<protein>
    <submittedName>
        <fullName evidence="2">Uncharacterized protein</fullName>
    </submittedName>
</protein>
<dbReference type="Proteomes" id="UP001281761">
    <property type="component" value="Unassembled WGS sequence"/>
</dbReference>
<evidence type="ECO:0000313" key="2">
    <source>
        <dbReference type="EMBL" id="KAK2963554.1"/>
    </source>
</evidence>
<comment type="caution">
    <text evidence="2">The sequence shown here is derived from an EMBL/GenBank/DDBJ whole genome shotgun (WGS) entry which is preliminary data.</text>
</comment>
<organism evidence="2 3">
    <name type="scientific">Blattamonas nauphoetae</name>
    <dbReference type="NCBI Taxonomy" id="2049346"/>
    <lineage>
        <taxon>Eukaryota</taxon>
        <taxon>Metamonada</taxon>
        <taxon>Preaxostyla</taxon>
        <taxon>Oxymonadida</taxon>
        <taxon>Blattamonas</taxon>
    </lineage>
</organism>
<evidence type="ECO:0000313" key="3">
    <source>
        <dbReference type="Proteomes" id="UP001281761"/>
    </source>
</evidence>
<sequence length="197" mass="21496">MTSVPDGNHSPMSIPSEHDDIRGETSNTQIHPITTIASPDLEALNRLEHDIQSNDHHSQNASYASQQQDTITRHSPLTISTPRSWDVIRPYFPPLETDITFGPIQESSLIDPIPPLTFLSLDPNTLTFNDLPTNTDAIGPENKPGKPVSSVPSVDSFSDPLLCARLIFEFVTHAVRSSIASVSALRRGGEAILQTVP</sequence>
<proteinExistence type="predicted"/>
<evidence type="ECO:0000256" key="1">
    <source>
        <dbReference type="SAM" id="MobiDB-lite"/>
    </source>
</evidence>
<accession>A0ABQ9YIH1</accession>
<dbReference type="EMBL" id="JARBJD010000006">
    <property type="protein sequence ID" value="KAK2963554.1"/>
    <property type="molecule type" value="Genomic_DNA"/>
</dbReference>
<keyword evidence="3" id="KW-1185">Reference proteome</keyword>
<reference evidence="2 3" key="1">
    <citation type="journal article" date="2022" name="bioRxiv">
        <title>Genomics of Preaxostyla Flagellates Illuminates Evolutionary Transitions and the Path Towards Mitochondrial Loss.</title>
        <authorList>
            <person name="Novak L.V.F."/>
            <person name="Treitli S.C."/>
            <person name="Pyrih J."/>
            <person name="Halakuc P."/>
            <person name="Pipaliya S.V."/>
            <person name="Vacek V."/>
            <person name="Brzon O."/>
            <person name="Soukal P."/>
            <person name="Eme L."/>
            <person name="Dacks J.B."/>
            <person name="Karnkowska A."/>
            <person name="Elias M."/>
            <person name="Hampl V."/>
        </authorList>
    </citation>
    <scope>NUCLEOTIDE SEQUENCE [LARGE SCALE GENOMIC DNA]</scope>
    <source>
        <strain evidence="2">NAU3</strain>
        <tissue evidence="2">Gut</tissue>
    </source>
</reference>
<name>A0ABQ9YIH1_9EUKA</name>
<feature type="compositionally biased region" description="Polar residues" evidence="1">
    <location>
        <begin position="1"/>
        <end position="13"/>
    </location>
</feature>
<gene>
    <name evidence="2" type="ORF">BLNAU_1597</name>
</gene>